<gene>
    <name evidence="1" type="ORF">DPMN_191882</name>
</gene>
<name>A0A9D4BCC8_DREPO</name>
<reference evidence="1" key="1">
    <citation type="journal article" date="2019" name="bioRxiv">
        <title>The Genome of the Zebra Mussel, Dreissena polymorpha: A Resource for Invasive Species Research.</title>
        <authorList>
            <person name="McCartney M.A."/>
            <person name="Auch B."/>
            <person name="Kono T."/>
            <person name="Mallez S."/>
            <person name="Zhang Y."/>
            <person name="Obille A."/>
            <person name="Becker A."/>
            <person name="Abrahante J.E."/>
            <person name="Garbe J."/>
            <person name="Badalamenti J.P."/>
            <person name="Herman A."/>
            <person name="Mangelson H."/>
            <person name="Liachko I."/>
            <person name="Sullivan S."/>
            <person name="Sone E.D."/>
            <person name="Koren S."/>
            <person name="Silverstein K.A.T."/>
            <person name="Beckman K.B."/>
            <person name="Gohl D.M."/>
        </authorList>
    </citation>
    <scope>NUCLEOTIDE SEQUENCE</scope>
    <source>
        <strain evidence="1">Duluth1</strain>
        <tissue evidence="1">Whole animal</tissue>
    </source>
</reference>
<dbReference type="Proteomes" id="UP000828390">
    <property type="component" value="Unassembled WGS sequence"/>
</dbReference>
<dbReference type="EMBL" id="JAIWYP010000111">
    <property type="protein sequence ID" value="KAH3689575.1"/>
    <property type="molecule type" value="Genomic_DNA"/>
</dbReference>
<comment type="caution">
    <text evidence="1">The sequence shown here is derived from an EMBL/GenBank/DDBJ whole genome shotgun (WGS) entry which is preliminary data.</text>
</comment>
<accession>A0A9D4BCC8</accession>
<sequence>MTRPAWAPVELRCHPVCSRYHAGPCRRLPVHPGGIKHFNTYSLKPRFIPVEPLFIPVDAKGTGTPPAS</sequence>
<protein>
    <submittedName>
        <fullName evidence="1">Uncharacterized protein</fullName>
    </submittedName>
</protein>
<evidence type="ECO:0000313" key="2">
    <source>
        <dbReference type="Proteomes" id="UP000828390"/>
    </source>
</evidence>
<evidence type="ECO:0000313" key="1">
    <source>
        <dbReference type="EMBL" id="KAH3689575.1"/>
    </source>
</evidence>
<organism evidence="1 2">
    <name type="scientific">Dreissena polymorpha</name>
    <name type="common">Zebra mussel</name>
    <name type="synonym">Mytilus polymorpha</name>
    <dbReference type="NCBI Taxonomy" id="45954"/>
    <lineage>
        <taxon>Eukaryota</taxon>
        <taxon>Metazoa</taxon>
        <taxon>Spiralia</taxon>
        <taxon>Lophotrochozoa</taxon>
        <taxon>Mollusca</taxon>
        <taxon>Bivalvia</taxon>
        <taxon>Autobranchia</taxon>
        <taxon>Heteroconchia</taxon>
        <taxon>Euheterodonta</taxon>
        <taxon>Imparidentia</taxon>
        <taxon>Neoheterodontei</taxon>
        <taxon>Myida</taxon>
        <taxon>Dreissenoidea</taxon>
        <taxon>Dreissenidae</taxon>
        <taxon>Dreissena</taxon>
    </lineage>
</organism>
<proteinExistence type="predicted"/>
<dbReference type="AlphaFoldDB" id="A0A9D4BCC8"/>
<keyword evidence="2" id="KW-1185">Reference proteome</keyword>
<reference evidence="1" key="2">
    <citation type="submission" date="2020-11" db="EMBL/GenBank/DDBJ databases">
        <authorList>
            <person name="McCartney M.A."/>
            <person name="Auch B."/>
            <person name="Kono T."/>
            <person name="Mallez S."/>
            <person name="Becker A."/>
            <person name="Gohl D.M."/>
            <person name="Silverstein K.A.T."/>
            <person name="Koren S."/>
            <person name="Bechman K.B."/>
            <person name="Herman A."/>
            <person name="Abrahante J.E."/>
            <person name="Garbe J."/>
        </authorList>
    </citation>
    <scope>NUCLEOTIDE SEQUENCE</scope>
    <source>
        <strain evidence="1">Duluth1</strain>
        <tissue evidence="1">Whole animal</tissue>
    </source>
</reference>